<evidence type="ECO:0000256" key="1">
    <source>
        <dbReference type="SAM" id="MobiDB-lite"/>
    </source>
</evidence>
<accession>A0ABQ6I911</accession>
<name>A0ABQ6I911_9MICO</name>
<dbReference type="EMBL" id="BSUK01000001">
    <property type="protein sequence ID" value="GMA26220.1"/>
    <property type="molecule type" value="Genomic_DNA"/>
</dbReference>
<evidence type="ECO:0000313" key="2">
    <source>
        <dbReference type="EMBL" id="GMA26220.1"/>
    </source>
</evidence>
<sequence length="449" mass="45139">MALIAEYGFNEGTGTTAADSSGNGYGLTVASSLWAPGHTGSGVIPTGTSPTARALGTGTLTAMTVMAWVKTPASWPESGADLNIVSDDTGEWYCTITQSGKPATWMQTGGRIASNALTTNAWHHLAYVISGTSNTLYVDGTAVGTSMNGGSATALAALRADPWYIATAFGDETSSAITQRTIDDVRIFNTALSASDIATYMNTPVAPAVTGAIAATTPTVAAGVATATMTGTVTAPAYTGALDATTPTVTVEVATSALTGTVTVPVYTGSLDATGPGVQADVASAAWTGVVTAPTFTGSLDATSPEVSIGVATSDLTGTYTPPGAIAGAIDTTTPQVGVEVAEAAWTGIVTAPTYTGTLDAATPTVVAHVAQAEISGTYTPPEALTGSLDAQTPTVAVTVAQAAWQGTYTPGGDWRDITVRVSGPFGRDLRIGRPTGRQLSITGPRRDQ</sequence>
<evidence type="ECO:0000313" key="3">
    <source>
        <dbReference type="Proteomes" id="UP001157091"/>
    </source>
</evidence>
<proteinExistence type="predicted"/>
<dbReference type="Pfam" id="PF13385">
    <property type="entry name" value="Laminin_G_3"/>
    <property type="match status" value="1"/>
</dbReference>
<gene>
    <name evidence="2" type="ORF">GCM10025864_39790</name>
</gene>
<dbReference type="InterPro" id="IPR013320">
    <property type="entry name" value="ConA-like_dom_sf"/>
</dbReference>
<dbReference type="Gene3D" id="2.60.120.200">
    <property type="match status" value="1"/>
</dbReference>
<comment type="caution">
    <text evidence="2">The sequence shown here is derived from an EMBL/GenBank/DDBJ whole genome shotgun (WGS) entry which is preliminary data.</text>
</comment>
<keyword evidence="3" id="KW-1185">Reference proteome</keyword>
<reference evidence="3" key="1">
    <citation type="journal article" date="2019" name="Int. J. Syst. Evol. Microbiol.">
        <title>The Global Catalogue of Microorganisms (GCM) 10K type strain sequencing project: providing services to taxonomists for standard genome sequencing and annotation.</title>
        <authorList>
            <consortium name="The Broad Institute Genomics Platform"/>
            <consortium name="The Broad Institute Genome Sequencing Center for Infectious Disease"/>
            <person name="Wu L."/>
            <person name="Ma J."/>
        </authorList>
    </citation>
    <scope>NUCLEOTIDE SEQUENCE [LARGE SCALE GENOMIC DNA]</scope>
    <source>
        <strain evidence="3">NBRC 106348</strain>
    </source>
</reference>
<feature type="region of interest" description="Disordered" evidence="1">
    <location>
        <begin position="429"/>
        <end position="449"/>
    </location>
</feature>
<protein>
    <recommendedName>
        <fullName evidence="4">LamG-like jellyroll fold domain-containing protein</fullName>
    </recommendedName>
</protein>
<dbReference type="SUPFAM" id="SSF49899">
    <property type="entry name" value="Concanavalin A-like lectins/glucanases"/>
    <property type="match status" value="1"/>
</dbReference>
<dbReference type="Proteomes" id="UP001157091">
    <property type="component" value="Unassembled WGS sequence"/>
</dbReference>
<evidence type="ECO:0008006" key="4">
    <source>
        <dbReference type="Google" id="ProtNLM"/>
    </source>
</evidence>
<organism evidence="2 3">
    <name type="scientific">Luteimicrobium album</name>
    <dbReference type="NCBI Taxonomy" id="1054550"/>
    <lineage>
        <taxon>Bacteria</taxon>
        <taxon>Bacillati</taxon>
        <taxon>Actinomycetota</taxon>
        <taxon>Actinomycetes</taxon>
        <taxon>Micrococcales</taxon>
        <taxon>Luteimicrobium</taxon>
    </lineage>
</organism>